<protein>
    <recommendedName>
        <fullName evidence="4">DUF2125 domain-containing protein</fullName>
    </recommendedName>
</protein>
<sequence>MNKKITFLTLFGLLTTGSLSSYTAHASQTWQSFCANINVDSSSTTTNTLNATNYIVQASDNPAVKLTAQQLNVSKSNNILSADQLQRITNITSTGLLNIVLNHQMKDCSKTYYTDSLSPLLKSLKKGNKVSFTWNNVRIQNSKVSYKANTLNAQLSGQGNNIQIVIRFSGLSTLSQHKVPAAIIPEQGTINLTTTDQVYPLILASTSGNTDRASSGASFPVKINSLDLRNNQTAITANGNVTLNNKPTLTSAKGTFRITNMQALITASNEANNSRLKTALILAKFAGRNAGNNILEWDIDWQGNLFKVNSVPIPVW</sequence>
<dbReference type="RefSeq" id="WP_282023739.1">
    <property type="nucleotide sequence ID" value="NZ_CAMXCH010000002.1"/>
</dbReference>
<organism evidence="2 3">
    <name type="scientific">Commensalibacter papalotli</name>
    <name type="common">ex Botero et al. 2024</name>
    <dbReference type="NCBI Taxonomy" id="2972766"/>
    <lineage>
        <taxon>Bacteria</taxon>
        <taxon>Pseudomonadati</taxon>
        <taxon>Pseudomonadota</taxon>
        <taxon>Alphaproteobacteria</taxon>
        <taxon>Acetobacterales</taxon>
        <taxon>Acetobacteraceae</taxon>
    </lineage>
</organism>
<dbReference type="Proteomes" id="UP001154272">
    <property type="component" value="Unassembled WGS sequence"/>
</dbReference>
<keyword evidence="1" id="KW-0732">Signal</keyword>
<evidence type="ECO:0000313" key="3">
    <source>
        <dbReference type="Proteomes" id="UP001154272"/>
    </source>
</evidence>
<comment type="caution">
    <text evidence="2">The sequence shown here is derived from an EMBL/GenBank/DDBJ whole genome shotgun (WGS) entry which is preliminary data.</text>
</comment>
<name>A0ABM9HNW9_9PROT</name>
<gene>
    <name evidence="2" type="ORF">R83534S58_LOCUS1133</name>
</gene>
<feature type="signal peptide" evidence="1">
    <location>
        <begin position="1"/>
        <end position="26"/>
    </location>
</feature>
<evidence type="ECO:0000313" key="2">
    <source>
        <dbReference type="EMBL" id="CAI3941163.1"/>
    </source>
</evidence>
<evidence type="ECO:0008006" key="4">
    <source>
        <dbReference type="Google" id="ProtNLM"/>
    </source>
</evidence>
<keyword evidence="3" id="KW-1185">Reference proteome</keyword>
<accession>A0ABM9HNW9</accession>
<proteinExistence type="predicted"/>
<reference evidence="2" key="1">
    <citation type="submission" date="2022-10" db="EMBL/GenBank/DDBJ databases">
        <authorList>
            <person name="Botero Cardona J."/>
        </authorList>
    </citation>
    <scope>NUCLEOTIDE SEQUENCE</scope>
    <source>
        <strain evidence="2">R-83534</strain>
    </source>
</reference>
<dbReference type="EMBL" id="CAMXCH010000002">
    <property type="protein sequence ID" value="CAI3941163.1"/>
    <property type="molecule type" value="Genomic_DNA"/>
</dbReference>
<feature type="chain" id="PRO_5046337259" description="DUF2125 domain-containing protein" evidence="1">
    <location>
        <begin position="27"/>
        <end position="316"/>
    </location>
</feature>
<evidence type="ECO:0000256" key="1">
    <source>
        <dbReference type="SAM" id="SignalP"/>
    </source>
</evidence>